<dbReference type="GO" id="GO:0032196">
    <property type="term" value="P:transposition"/>
    <property type="evidence" value="ECO:0007669"/>
    <property type="project" value="UniProtKB-KW"/>
</dbReference>
<dbReference type="EMBL" id="LRKC01000064">
    <property type="protein sequence ID" value="OKV16215.1"/>
    <property type="molecule type" value="Genomic_DNA"/>
</dbReference>
<dbReference type="InterPro" id="IPR036397">
    <property type="entry name" value="RNaseH_sf"/>
</dbReference>
<gene>
    <name evidence="4" type="ORF">AWP47_03140</name>
</gene>
<dbReference type="InterPro" id="IPR012337">
    <property type="entry name" value="RNaseH-like_sf"/>
</dbReference>
<dbReference type="GO" id="GO:0006310">
    <property type="term" value="P:DNA recombination"/>
    <property type="evidence" value="ECO:0007669"/>
    <property type="project" value="UniProtKB-KW"/>
</dbReference>
<protein>
    <submittedName>
        <fullName evidence="4">Transposase</fullName>
    </submittedName>
</protein>
<accession>A0A854BRU7</accession>
<dbReference type="PROSITE" id="PS50994">
    <property type="entry name" value="INTEGRASE"/>
    <property type="match status" value="1"/>
</dbReference>
<comment type="caution">
    <text evidence="4">The sequence shown here is derived from an EMBL/GenBank/DDBJ whole genome shotgun (WGS) entry which is preliminary data.</text>
</comment>
<dbReference type="Gene3D" id="3.30.420.10">
    <property type="entry name" value="Ribonuclease H-like superfamily/Ribonuclease H"/>
    <property type="match status" value="1"/>
</dbReference>
<dbReference type="AlphaFoldDB" id="A0A854BRU7"/>
<evidence type="ECO:0000313" key="5">
    <source>
        <dbReference type="Proteomes" id="UP000185794"/>
    </source>
</evidence>
<proteinExistence type="predicted"/>
<feature type="domain" description="Integrase catalytic" evidence="3">
    <location>
        <begin position="73"/>
        <end position="237"/>
    </location>
</feature>
<dbReference type="NCBIfam" id="NF033516">
    <property type="entry name" value="transpos_IS3"/>
    <property type="match status" value="1"/>
</dbReference>
<evidence type="ECO:0000259" key="3">
    <source>
        <dbReference type="PROSITE" id="PS50994"/>
    </source>
</evidence>
<dbReference type="PANTHER" id="PTHR46889">
    <property type="entry name" value="TRANSPOSASE INSF FOR INSERTION SEQUENCE IS3B-RELATED"/>
    <property type="match status" value="1"/>
</dbReference>
<dbReference type="InterPro" id="IPR050900">
    <property type="entry name" value="Transposase_IS3/IS150/IS904"/>
</dbReference>
<dbReference type="Pfam" id="PF13276">
    <property type="entry name" value="HTH_21"/>
    <property type="match status" value="1"/>
</dbReference>
<dbReference type="Pfam" id="PF13333">
    <property type="entry name" value="rve_2"/>
    <property type="match status" value="1"/>
</dbReference>
<reference evidence="4 5" key="1">
    <citation type="journal article" date="2017" name="Front. Cell. Infect. Microbiol.">
        <title>Chaperone-usher pili loci of human colonization factor-negative enterotoxigenic Escherichia coli.</title>
        <authorList>
            <person name="Del Canto F."/>
            <person name="Vidal R."/>
            <person name="Stine O.C."/>
            <person name="Pop M."/>
        </authorList>
    </citation>
    <scope>NUCLEOTIDE SEQUENCE [LARGE SCALE GENOMIC DNA]</scope>
    <source>
        <strain evidence="4 5">700324</strain>
    </source>
</reference>
<keyword evidence="2" id="KW-0233">DNA recombination</keyword>
<evidence type="ECO:0000256" key="2">
    <source>
        <dbReference type="ARBA" id="ARBA00023172"/>
    </source>
</evidence>
<sequence length="239" mass="27655">MLTDIFNSNYQCYGYRRLHAMLRHEGGRLSEKVVRRLMVEEQLVECRNRRRRYSSYCGEIGPAPDNLIARDFKAEQPNQKWLTDITEFQLPAGKVWLSPVVDCFDGKVVSWSLSTRPDAELVNTMLDSAVETLNAGERPVIHSDRGGHYRWPGWLERVNAAGLIRSMSRKGCSPDNAACEGFFGRLKTEMYYGRKWSGITPEKFMQQVDAYIRWYNERRIKLSLGAVSPKMYRQQCGLE</sequence>
<organism evidence="4 5">
    <name type="scientific">Escherichia coli</name>
    <dbReference type="NCBI Taxonomy" id="562"/>
    <lineage>
        <taxon>Bacteria</taxon>
        <taxon>Pseudomonadati</taxon>
        <taxon>Pseudomonadota</taxon>
        <taxon>Gammaproteobacteria</taxon>
        <taxon>Enterobacterales</taxon>
        <taxon>Enterobacteriaceae</taxon>
        <taxon>Escherichia</taxon>
    </lineage>
</organism>
<dbReference type="GO" id="GO:0015074">
    <property type="term" value="P:DNA integration"/>
    <property type="evidence" value="ECO:0007669"/>
    <property type="project" value="InterPro"/>
</dbReference>
<keyword evidence="1" id="KW-0815">Transposition</keyword>
<dbReference type="PANTHER" id="PTHR46889:SF4">
    <property type="entry name" value="TRANSPOSASE INSO FOR INSERTION SEQUENCE ELEMENT IS911B-RELATED"/>
    <property type="match status" value="1"/>
</dbReference>
<dbReference type="SUPFAM" id="SSF53098">
    <property type="entry name" value="Ribonuclease H-like"/>
    <property type="match status" value="1"/>
</dbReference>
<dbReference type="InterPro" id="IPR048020">
    <property type="entry name" value="Transpos_IS3"/>
</dbReference>
<evidence type="ECO:0000313" key="4">
    <source>
        <dbReference type="EMBL" id="OKV16215.1"/>
    </source>
</evidence>
<evidence type="ECO:0000256" key="1">
    <source>
        <dbReference type="ARBA" id="ARBA00022578"/>
    </source>
</evidence>
<name>A0A854BRU7_ECOLX</name>
<dbReference type="GO" id="GO:0003676">
    <property type="term" value="F:nucleic acid binding"/>
    <property type="evidence" value="ECO:0007669"/>
    <property type="project" value="InterPro"/>
</dbReference>
<dbReference type="Pfam" id="PF00665">
    <property type="entry name" value="rve"/>
    <property type="match status" value="1"/>
</dbReference>
<dbReference type="InterPro" id="IPR025948">
    <property type="entry name" value="HTH-like_dom"/>
</dbReference>
<dbReference type="InterPro" id="IPR001584">
    <property type="entry name" value="Integrase_cat-core"/>
</dbReference>
<dbReference type="Proteomes" id="UP000185794">
    <property type="component" value="Unassembled WGS sequence"/>
</dbReference>